<dbReference type="EMBL" id="JASJOU010000009">
    <property type="protein sequence ID" value="MDJ1503850.1"/>
    <property type="molecule type" value="Genomic_DNA"/>
</dbReference>
<sequence>MANLFKSFLGGSSKPTLTQITEQLKEQLTDLEATGEVLKATISSFFEAVTKAQEEEIQTSIRSLSDLFFMAEESRSTTAMMICGYLIEQGHDPQLVSDRIIEKLAYLTESAYPFYQKFRIELAKQSPVTDEEESDEEDGYDLLEELKEKYWDEMTDSIISWNTLEQQYTPAVSIFSLDRSQCIIAENTLEHIGEMAEYNQGCYWLNKLFEVLHHEPIVIIEPSTSTGVIGYMSGVVDNFQLQALIMDTFPHKGAPRISKAHADLFRGIGPQSLDGSMVCHWNLYNWPVITEQLSLPDAKDYSTSTYWIWGEGKPADIGVLDGYRIVLLGEPSYQRSTNLQRVFNHLQADLLIEKELTTTEVRNWLNRMYQAAQQA</sequence>
<dbReference type="AlphaFoldDB" id="A0AAE3UG00"/>
<name>A0AAE3UG00_9BACT</name>
<accession>A0AAE3UG00</accession>
<reference evidence="1" key="1">
    <citation type="submission" date="2023-05" db="EMBL/GenBank/DDBJ databases">
        <authorList>
            <person name="Zhang X."/>
        </authorList>
    </citation>
    <scope>NUCLEOTIDE SEQUENCE</scope>
    <source>
        <strain evidence="1">BD1B2-1</strain>
    </source>
</reference>
<keyword evidence="2" id="KW-1185">Reference proteome</keyword>
<evidence type="ECO:0000313" key="1">
    <source>
        <dbReference type="EMBL" id="MDJ1503850.1"/>
    </source>
</evidence>
<organism evidence="1 2">
    <name type="scientific">Xanthocytophaga agilis</name>
    <dbReference type="NCBI Taxonomy" id="3048010"/>
    <lineage>
        <taxon>Bacteria</taxon>
        <taxon>Pseudomonadati</taxon>
        <taxon>Bacteroidota</taxon>
        <taxon>Cytophagia</taxon>
        <taxon>Cytophagales</taxon>
        <taxon>Rhodocytophagaceae</taxon>
        <taxon>Xanthocytophaga</taxon>
    </lineage>
</organism>
<evidence type="ECO:0000313" key="2">
    <source>
        <dbReference type="Proteomes" id="UP001232063"/>
    </source>
</evidence>
<proteinExistence type="predicted"/>
<protein>
    <submittedName>
        <fullName evidence="1">Uncharacterized protein</fullName>
    </submittedName>
</protein>
<dbReference type="RefSeq" id="WP_314514518.1">
    <property type="nucleotide sequence ID" value="NZ_JASJOU010000009.1"/>
</dbReference>
<dbReference type="Proteomes" id="UP001232063">
    <property type="component" value="Unassembled WGS sequence"/>
</dbReference>
<comment type="caution">
    <text evidence="1">The sequence shown here is derived from an EMBL/GenBank/DDBJ whole genome shotgun (WGS) entry which is preliminary data.</text>
</comment>
<gene>
    <name evidence="1" type="ORF">QNI22_24520</name>
</gene>